<dbReference type="InterPro" id="IPR000873">
    <property type="entry name" value="AMP-dep_synth/lig_dom"/>
</dbReference>
<dbReference type="Proteomes" id="UP000199636">
    <property type="component" value="Unassembled WGS sequence"/>
</dbReference>
<dbReference type="GO" id="GO:0031956">
    <property type="term" value="F:medium-chain fatty acid-CoA ligase activity"/>
    <property type="evidence" value="ECO:0007669"/>
    <property type="project" value="TreeGrafter"/>
</dbReference>
<dbReference type="InterPro" id="IPR045851">
    <property type="entry name" value="AMP-bd_C_sf"/>
</dbReference>
<dbReference type="InterPro" id="IPR042099">
    <property type="entry name" value="ANL_N_sf"/>
</dbReference>
<proteinExistence type="inferred from homology"/>
<comment type="similarity">
    <text evidence="1">Belongs to the ATP-dependent AMP-binding enzyme family.</text>
</comment>
<evidence type="ECO:0000256" key="3">
    <source>
        <dbReference type="SAM" id="MobiDB-lite"/>
    </source>
</evidence>
<dbReference type="EMBL" id="FNDS01000005">
    <property type="protein sequence ID" value="SDI05131.1"/>
    <property type="molecule type" value="Genomic_DNA"/>
</dbReference>
<evidence type="ECO:0000313" key="6">
    <source>
        <dbReference type="EMBL" id="SDI05131.1"/>
    </source>
</evidence>
<evidence type="ECO:0000256" key="1">
    <source>
        <dbReference type="ARBA" id="ARBA00006432"/>
    </source>
</evidence>
<feature type="region of interest" description="Disordered" evidence="3">
    <location>
        <begin position="1"/>
        <end position="20"/>
    </location>
</feature>
<sequence length="592" mass="62350">MTTAASTPNHSMLSRLESAPSPFDQLTRSAQARPDHTAIEYLASETDTTPFRLSYAELLQDVRALASALLAAGVKENDSVAILLPLVPQAVTALIAATAVGRAFPVNLLLSAEAIHAQLKLARSKVVVSMGPHPAFDVHARLAQALSDLPEVTSVIEVPVAEVSAGAMSWATFLGDAEAFKPVDAADSIATLIHTGGTTGMPRLACLSRRNIAAGALMAASSLGIRASDRLLTGLPLFHVGGAIDAVLAALSTGASIVFPTLLGMRNRAITEHIWPLIDRHRISLLSCVPTTLAGIADSPLLGANLDRLRAVLTGGSPLPRELASRIEQKISKPVCQLYGMTESSGIASAQSSDGPCGQHSVGKPAPLVRLSLNRPGGDIEHGVRGEVLISGPNVFQGYLSETGIVGRPEDGWLHTGDLGEFSAEGELRIVGRSKEIIIRSGHNIDPQLIEDSALAHPAILQAAAVGMPDEYAGEVPVLFIVLRTGEAASEDDLSTYIRTRIAEPPAQPKRLFLLAELPLTPFAKVARFRLRQIAVEHRVRDGVDEIVKGAVVTCNDPAAKRVAICAPGPVSDAQRQAIERLLASLGLEAEP</sequence>
<dbReference type="InterPro" id="IPR020845">
    <property type="entry name" value="AMP-binding_CS"/>
</dbReference>
<feature type="domain" description="AMP-dependent synthetase/ligase" evidence="4">
    <location>
        <begin position="27"/>
        <end position="400"/>
    </location>
</feature>
<keyword evidence="2" id="KW-0436">Ligase</keyword>
<evidence type="ECO:0000313" key="7">
    <source>
        <dbReference type="Proteomes" id="UP000199636"/>
    </source>
</evidence>
<feature type="compositionally biased region" description="Polar residues" evidence="3">
    <location>
        <begin position="1"/>
        <end position="12"/>
    </location>
</feature>
<dbReference type="Pfam" id="PF13193">
    <property type="entry name" value="AMP-binding_C"/>
    <property type="match status" value="1"/>
</dbReference>
<dbReference type="SUPFAM" id="SSF56801">
    <property type="entry name" value="Acetyl-CoA synthetase-like"/>
    <property type="match status" value="1"/>
</dbReference>
<evidence type="ECO:0000259" key="5">
    <source>
        <dbReference type="Pfam" id="PF13193"/>
    </source>
</evidence>
<dbReference type="AlphaFoldDB" id="A0A1G8HF39"/>
<feature type="domain" description="AMP-binding enzyme C-terminal" evidence="5">
    <location>
        <begin position="450"/>
        <end position="522"/>
    </location>
</feature>
<gene>
    <name evidence="6" type="ORF">SAMN05216272_105186</name>
</gene>
<evidence type="ECO:0000259" key="4">
    <source>
        <dbReference type="Pfam" id="PF00501"/>
    </source>
</evidence>
<dbReference type="GO" id="GO:0006631">
    <property type="term" value="P:fatty acid metabolic process"/>
    <property type="evidence" value="ECO:0007669"/>
    <property type="project" value="TreeGrafter"/>
</dbReference>
<name>A0A1G8HF39_9PSED</name>
<dbReference type="Pfam" id="PF00501">
    <property type="entry name" value="AMP-binding"/>
    <property type="match status" value="1"/>
</dbReference>
<protein>
    <submittedName>
        <fullName evidence="6">Fatty-acyl-CoA synthase</fullName>
    </submittedName>
</protein>
<dbReference type="PANTHER" id="PTHR43201:SF5">
    <property type="entry name" value="MEDIUM-CHAIN ACYL-COA LIGASE ACSF2, MITOCHONDRIAL"/>
    <property type="match status" value="1"/>
</dbReference>
<keyword evidence="7" id="KW-1185">Reference proteome</keyword>
<dbReference type="Gene3D" id="3.40.50.12780">
    <property type="entry name" value="N-terminal domain of ligase-like"/>
    <property type="match status" value="1"/>
</dbReference>
<dbReference type="STRING" id="428992.SAMN05216272_105186"/>
<organism evidence="6 7">
    <name type="scientific">Pseudomonas panipatensis</name>
    <dbReference type="NCBI Taxonomy" id="428992"/>
    <lineage>
        <taxon>Bacteria</taxon>
        <taxon>Pseudomonadati</taxon>
        <taxon>Pseudomonadota</taxon>
        <taxon>Gammaproteobacteria</taxon>
        <taxon>Pseudomonadales</taxon>
        <taxon>Pseudomonadaceae</taxon>
        <taxon>Pseudomonas</taxon>
    </lineage>
</organism>
<dbReference type="RefSeq" id="WP_090263102.1">
    <property type="nucleotide sequence ID" value="NZ_FNDS01000005.1"/>
</dbReference>
<evidence type="ECO:0000256" key="2">
    <source>
        <dbReference type="ARBA" id="ARBA00022598"/>
    </source>
</evidence>
<dbReference type="PANTHER" id="PTHR43201">
    <property type="entry name" value="ACYL-COA SYNTHETASE"/>
    <property type="match status" value="1"/>
</dbReference>
<dbReference type="PROSITE" id="PS00455">
    <property type="entry name" value="AMP_BINDING"/>
    <property type="match status" value="1"/>
</dbReference>
<dbReference type="InterPro" id="IPR025110">
    <property type="entry name" value="AMP-bd_C"/>
</dbReference>
<accession>A0A1G8HF39</accession>
<dbReference type="Gene3D" id="3.30.300.30">
    <property type="match status" value="1"/>
</dbReference>
<reference evidence="7" key="1">
    <citation type="submission" date="2016-10" db="EMBL/GenBank/DDBJ databases">
        <authorList>
            <person name="Varghese N."/>
            <person name="Submissions S."/>
        </authorList>
    </citation>
    <scope>NUCLEOTIDE SEQUENCE [LARGE SCALE GENOMIC DNA]</scope>
    <source>
        <strain evidence="7">CCM 7469</strain>
    </source>
</reference>
<dbReference type="OrthoDB" id="9803968at2"/>